<dbReference type="EMBL" id="JBBNAG010000010">
    <property type="protein sequence ID" value="KAK9101160.1"/>
    <property type="molecule type" value="Genomic_DNA"/>
</dbReference>
<organism evidence="1 2">
    <name type="scientific">Stephania cephalantha</name>
    <dbReference type="NCBI Taxonomy" id="152367"/>
    <lineage>
        <taxon>Eukaryota</taxon>
        <taxon>Viridiplantae</taxon>
        <taxon>Streptophyta</taxon>
        <taxon>Embryophyta</taxon>
        <taxon>Tracheophyta</taxon>
        <taxon>Spermatophyta</taxon>
        <taxon>Magnoliopsida</taxon>
        <taxon>Ranunculales</taxon>
        <taxon>Menispermaceae</taxon>
        <taxon>Menispermoideae</taxon>
        <taxon>Cissampelideae</taxon>
        <taxon>Stephania</taxon>
    </lineage>
</organism>
<proteinExistence type="predicted"/>
<comment type="caution">
    <text evidence="1">The sequence shown here is derived from an EMBL/GenBank/DDBJ whole genome shotgun (WGS) entry which is preliminary data.</text>
</comment>
<evidence type="ECO:0000313" key="2">
    <source>
        <dbReference type="Proteomes" id="UP001419268"/>
    </source>
</evidence>
<dbReference type="Proteomes" id="UP001419268">
    <property type="component" value="Unassembled WGS sequence"/>
</dbReference>
<sequence length="58" mass="6420">MESEKRLQDEFNGRRKLNGCALVCWLCLVVISSSVGIEGKSCSVILCRTYAKPCIVVL</sequence>
<evidence type="ECO:0000313" key="1">
    <source>
        <dbReference type="EMBL" id="KAK9101160.1"/>
    </source>
</evidence>
<gene>
    <name evidence="1" type="ORF">Scep_024590</name>
</gene>
<protein>
    <submittedName>
        <fullName evidence="1">Uncharacterized protein</fullName>
    </submittedName>
</protein>
<dbReference type="AlphaFoldDB" id="A0AAP0HYL2"/>
<keyword evidence="2" id="KW-1185">Reference proteome</keyword>
<reference evidence="1 2" key="1">
    <citation type="submission" date="2024-01" db="EMBL/GenBank/DDBJ databases">
        <title>Genome assemblies of Stephania.</title>
        <authorList>
            <person name="Yang L."/>
        </authorList>
    </citation>
    <scope>NUCLEOTIDE SEQUENCE [LARGE SCALE GENOMIC DNA]</scope>
    <source>
        <strain evidence="1">JXDWG</strain>
        <tissue evidence="1">Leaf</tissue>
    </source>
</reference>
<accession>A0AAP0HYL2</accession>
<name>A0AAP0HYL2_9MAGN</name>